<dbReference type="Pfam" id="PF04199">
    <property type="entry name" value="Cyclase"/>
    <property type="match status" value="1"/>
</dbReference>
<dbReference type="AlphaFoldDB" id="A0AAV4NBL0"/>
<name>A0AAV4NBL0_9ARAC</name>
<comment type="similarity">
    <text evidence="1">Belongs to the Cyclase 1 superfamily.</text>
</comment>
<dbReference type="GO" id="GO:0019441">
    <property type="term" value="P:L-tryptophan catabolic process to kynurenine"/>
    <property type="evidence" value="ECO:0007669"/>
    <property type="project" value="InterPro"/>
</dbReference>
<accession>A0AAV4NBL0</accession>
<proteinExistence type="inferred from homology"/>
<evidence type="ECO:0000313" key="3">
    <source>
        <dbReference type="Proteomes" id="UP001054837"/>
    </source>
</evidence>
<dbReference type="SUPFAM" id="SSF102198">
    <property type="entry name" value="Putative cyclase"/>
    <property type="match status" value="1"/>
</dbReference>
<sequence>MDAPCHFAQDKRTVDQIPLDRLMGPAAVIDITSRAQVDSDALVQVSDLEKWEKLTSRRLDGHIVLIRSGWGSKWGDDEAFRGSASNDTTQFHFPGVSREAAQWLVDNRSIYGLGVETLSLDNGQSRDLMAHTILLENDVYGMESIANMDKLPIYGATLYVMPMKIGEGCGAPLRIVATFPKILHTMVKMMEERNKLMENFLPQIITYKG</sequence>
<organism evidence="2 3">
    <name type="scientific">Caerostris darwini</name>
    <dbReference type="NCBI Taxonomy" id="1538125"/>
    <lineage>
        <taxon>Eukaryota</taxon>
        <taxon>Metazoa</taxon>
        <taxon>Ecdysozoa</taxon>
        <taxon>Arthropoda</taxon>
        <taxon>Chelicerata</taxon>
        <taxon>Arachnida</taxon>
        <taxon>Araneae</taxon>
        <taxon>Araneomorphae</taxon>
        <taxon>Entelegynae</taxon>
        <taxon>Araneoidea</taxon>
        <taxon>Araneidae</taxon>
        <taxon>Caerostris</taxon>
    </lineage>
</organism>
<evidence type="ECO:0000256" key="1">
    <source>
        <dbReference type="ARBA" id="ARBA00007865"/>
    </source>
</evidence>
<comment type="caution">
    <text evidence="2">The sequence shown here is derived from an EMBL/GenBank/DDBJ whole genome shotgun (WGS) entry which is preliminary data.</text>
</comment>
<dbReference type="Gene3D" id="3.50.30.50">
    <property type="entry name" value="Putative cyclase"/>
    <property type="match status" value="1"/>
</dbReference>
<dbReference type="PANTHER" id="PTHR31118">
    <property type="entry name" value="CYCLASE-LIKE PROTEIN 2"/>
    <property type="match status" value="1"/>
</dbReference>
<protein>
    <submittedName>
        <fullName evidence="2">Uncharacterized protein</fullName>
    </submittedName>
</protein>
<dbReference type="PANTHER" id="PTHR31118:SF12">
    <property type="entry name" value="CYCLASE-LIKE PROTEIN 2"/>
    <property type="match status" value="1"/>
</dbReference>
<keyword evidence="3" id="KW-1185">Reference proteome</keyword>
<dbReference type="EMBL" id="BPLQ01001488">
    <property type="protein sequence ID" value="GIX82165.1"/>
    <property type="molecule type" value="Genomic_DNA"/>
</dbReference>
<dbReference type="InterPro" id="IPR007325">
    <property type="entry name" value="KFase/CYL"/>
</dbReference>
<reference evidence="2 3" key="1">
    <citation type="submission" date="2021-06" db="EMBL/GenBank/DDBJ databases">
        <title>Caerostris darwini draft genome.</title>
        <authorList>
            <person name="Kono N."/>
            <person name="Arakawa K."/>
        </authorList>
    </citation>
    <scope>NUCLEOTIDE SEQUENCE [LARGE SCALE GENOMIC DNA]</scope>
</reference>
<evidence type="ECO:0000313" key="2">
    <source>
        <dbReference type="EMBL" id="GIX82165.1"/>
    </source>
</evidence>
<dbReference type="InterPro" id="IPR037175">
    <property type="entry name" value="KFase_sf"/>
</dbReference>
<dbReference type="GO" id="GO:0004061">
    <property type="term" value="F:arylformamidase activity"/>
    <property type="evidence" value="ECO:0007669"/>
    <property type="project" value="InterPro"/>
</dbReference>
<dbReference type="Proteomes" id="UP001054837">
    <property type="component" value="Unassembled WGS sequence"/>
</dbReference>
<gene>
    <name evidence="2" type="primary">AVEN_52404_1</name>
    <name evidence="2" type="ORF">CDAR_107331</name>
</gene>